<keyword evidence="2" id="KW-1185">Reference proteome</keyword>
<sequence>MDNPGGLYRVVIILAVLLPCLDVALGQSTTDPLEVDALRAIKGGLLDPMNNLENWNRGDPCTSNWTGVFCHKTNDAHLHVTELQLFKRNLSGTLAPEVSLLSQLKTLDFMWNNLTGSIPKEIGNITTLKLLLLNGNQLSGFLPDEIGNLQNLNRLQVDQNQILGPIPKSFANLRSAKHIHMNNNSLSGPIPSELSRLPVLLHLLVDNNKLSGPLPPEFAEAPVLKILQADNNNFSGSSIPSIYSNISTLLKLSLRNCSLQGTIPDLSGISQLVYLDLSWNKLTGSIPTNKLSSNITTIDLSQNMLNGTVPFNLSGLPNLQLLSIENNHLGGSVPSTIWNDVILTGNRSLILDFQNNSLKTIPAAFNPPKNATVMLSGNPVCGNSSGTPIDSFCQPQSVNQQTSKQIQESGLNCSPCPTDKNYEYNPLSPIPCFCAVPLGVGLRLKSPGITNFYPYEGAFGVDITSLLELFVYQLHIENYIWEVGPRLNMHLKLFPSNTSLFNMSEIVRLRHVLAGWEITLLDMFGPYELLNFTLGSYADEYPNAASSGLSKAAMGGILASTMAGAFALSALATILIMRRCSRHRSRTVSRRSLSRFSVKIDGVRCFKFEEMARATNNFDILAQVGQGGYGKVYRGTLDDGEIVAVKRAHEDSLQGSKEFCTEIELLSRLHHRNLVSLVGYCDEEDEQMLVYEFMPNGTLRDHLSSKSKRCPGFGLRLHIALGASKGILYLHTDANPPIFHRDVKASNILLDSKFVAKVADFGLSRLAPVPDIEGTLAGHVSTVVKGTPGYLDPEYFLTHKLTDKSDVYSLGVVFLEMLTGMKPIEHGKNIVREVNKAYQSGNIYEIVDSRMGLCPPDCISRFLLLATKCCQDETDDRPSMAEIVRELEAIMRMMPEVDFVLLETTDTDSTDMSKSLSTASATGASFVSQTSGSVNASSGVLSGVLTPR</sequence>
<dbReference type="EnsemblPlants" id="AVESA.00010b.r2.1AG0016660.1">
    <property type="protein sequence ID" value="AVESA.00010b.r2.1AG0016660.1.CDS"/>
    <property type="gene ID" value="AVESA.00010b.r2.1AG0016660"/>
</dbReference>
<evidence type="ECO:0000313" key="1">
    <source>
        <dbReference type="EnsemblPlants" id="AVESA.00010b.r2.1AG0016660.1.CDS"/>
    </source>
</evidence>
<reference evidence="1" key="2">
    <citation type="submission" date="2025-09" db="UniProtKB">
        <authorList>
            <consortium name="EnsemblPlants"/>
        </authorList>
    </citation>
    <scope>IDENTIFICATION</scope>
</reference>
<reference evidence="1" key="1">
    <citation type="submission" date="2021-05" db="EMBL/GenBank/DDBJ databases">
        <authorList>
            <person name="Scholz U."/>
            <person name="Mascher M."/>
            <person name="Fiebig A."/>
        </authorList>
    </citation>
    <scope>NUCLEOTIDE SEQUENCE [LARGE SCALE GENOMIC DNA]</scope>
</reference>
<organism evidence="1 2">
    <name type="scientific">Avena sativa</name>
    <name type="common">Oat</name>
    <dbReference type="NCBI Taxonomy" id="4498"/>
    <lineage>
        <taxon>Eukaryota</taxon>
        <taxon>Viridiplantae</taxon>
        <taxon>Streptophyta</taxon>
        <taxon>Embryophyta</taxon>
        <taxon>Tracheophyta</taxon>
        <taxon>Spermatophyta</taxon>
        <taxon>Magnoliopsida</taxon>
        <taxon>Liliopsida</taxon>
        <taxon>Poales</taxon>
        <taxon>Poaceae</taxon>
        <taxon>BOP clade</taxon>
        <taxon>Pooideae</taxon>
        <taxon>Poodae</taxon>
        <taxon>Poeae</taxon>
        <taxon>Poeae Chloroplast Group 1 (Aveneae type)</taxon>
        <taxon>Aveninae</taxon>
        <taxon>Avena</taxon>
    </lineage>
</organism>
<dbReference type="Proteomes" id="UP001732700">
    <property type="component" value="Chromosome 1A"/>
</dbReference>
<name>A0ACD5T9X6_AVESA</name>
<protein>
    <submittedName>
        <fullName evidence="1">Uncharacterized protein</fullName>
    </submittedName>
</protein>
<accession>A0ACD5T9X6</accession>
<evidence type="ECO:0000313" key="2">
    <source>
        <dbReference type="Proteomes" id="UP001732700"/>
    </source>
</evidence>
<proteinExistence type="predicted"/>